<sequence length="91" mass="9853">MATRGAVMSASEPQGATATRKRFRLGPGQIAGLVVVVLAIIFIVQNRTEVRVYFFTATVTAPLWLLLTIMAAVGLVVGILLRWRAGKTRRG</sequence>
<accession>A0A6N7ZCN0</accession>
<keyword evidence="3 5" id="KW-1133">Transmembrane helix</keyword>
<organism evidence="7 8">
    <name type="scientific">Amycolatopsis pithecellobii</name>
    <dbReference type="NCBI Taxonomy" id="664692"/>
    <lineage>
        <taxon>Bacteria</taxon>
        <taxon>Bacillati</taxon>
        <taxon>Actinomycetota</taxon>
        <taxon>Actinomycetes</taxon>
        <taxon>Pseudonocardiales</taxon>
        <taxon>Pseudonocardiaceae</taxon>
        <taxon>Amycolatopsis</taxon>
    </lineage>
</organism>
<dbReference type="Proteomes" id="UP000440096">
    <property type="component" value="Unassembled WGS sequence"/>
</dbReference>
<evidence type="ECO:0000313" key="7">
    <source>
        <dbReference type="EMBL" id="MTD59551.1"/>
    </source>
</evidence>
<dbReference type="GO" id="GO:0005886">
    <property type="term" value="C:plasma membrane"/>
    <property type="evidence" value="ECO:0007669"/>
    <property type="project" value="InterPro"/>
</dbReference>
<evidence type="ECO:0000256" key="1">
    <source>
        <dbReference type="ARBA" id="ARBA00022475"/>
    </source>
</evidence>
<evidence type="ECO:0000256" key="5">
    <source>
        <dbReference type="SAM" id="Phobius"/>
    </source>
</evidence>
<feature type="domain" description="Lipopolysaccharide assembly protein A" evidence="6">
    <location>
        <begin position="45"/>
        <end position="83"/>
    </location>
</feature>
<protein>
    <submittedName>
        <fullName evidence="7">DUF1049 domain-containing protein</fullName>
    </submittedName>
</protein>
<evidence type="ECO:0000313" key="8">
    <source>
        <dbReference type="Proteomes" id="UP000440096"/>
    </source>
</evidence>
<name>A0A6N7ZCN0_9PSEU</name>
<keyword evidence="8" id="KW-1185">Reference proteome</keyword>
<dbReference type="Pfam" id="PF06305">
    <property type="entry name" value="LapA_dom"/>
    <property type="match status" value="1"/>
</dbReference>
<reference evidence="7 8" key="1">
    <citation type="submission" date="2019-11" db="EMBL/GenBank/DDBJ databases">
        <title>Draft genome of Amycolatopsis RM579.</title>
        <authorList>
            <person name="Duangmal K."/>
            <person name="Mingma R."/>
        </authorList>
    </citation>
    <scope>NUCLEOTIDE SEQUENCE [LARGE SCALE GENOMIC DNA]</scope>
    <source>
        <strain evidence="7 8">RM579</strain>
    </source>
</reference>
<dbReference type="InterPro" id="IPR010445">
    <property type="entry name" value="LapA_dom"/>
</dbReference>
<proteinExistence type="predicted"/>
<comment type="caution">
    <text evidence="7">The sequence shown here is derived from an EMBL/GenBank/DDBJ whole genome shotgun (WGS) entry which is preliminary data.</text>
</comment>
<keyword evidence="4 5" id="KW-0472">Membrane</keyword>
<dbReference type="EMBL" id="WMBA01000113">
    <property type="protein sequence ID" value="MTD59551.1"/>
    <property type="molecule type" value="Genomic_DNA"/>
</dbReference>
<keyword evidence="2 5" id="KW-0812">Transmembrane</keyword>
<keyword evidence="1" id="KW-1003">Cell membrane</keyword>
<evidence type="ECO:0000256" key="2">
    <source>
        <dbReference type="ARBA" id="ARBA00022692"/>
    </source>
</evidence>
<evidence type="ECO:0000259" key="6">
    <source>
        <dbReference type="Pfam" id="PF06305"/>
    </source>
</evidence>
<dbReference type="AlphaFoldDB" id="A0A6N7ZCN0"/>
<evidence type="ECO:0000256" key="3">
    <source>
        <dbReference type="ARBA" id="ARBA00022989"/>
    </source>
</evidence>
<feature type="transmembrane region" description="Helical" evidence="5">
    <location>
        <begin position="52"/>
        <end position="81"/>
    </location>
</feature>
<gene>
    <name evidence="7" type="ORF">GKO32_37035</name>
</gene>
<feature type="transmembrane region" description="Helical" evidence="5">
    <location>
        <begin position="30"/>
        <end position="46"/>
    </location>
</feature>
<evidence type="ECO:0000256" key="4">
    <source>
        <dbReference type="ARBA" id="ARBA00023136"/>
    </source>
</evidence>
<dbReference type="OrthoDB" id="3541953at2"/>